<sequence>MVTPKKLDRKSKQKWFQLTVLLGALVVWGMHGAAQQVTPRKAKSQAAASTSGTPESSQTESDKSKTQQRVPDPKQVGRESESIVQVANLVYAGVKSSQCFSDHFLVEVEKHSAISTSRRFHAVKLSSDELFNFPMVIMTGEGEFRLTDAERKNLRTYVERGGLLLASAGCSSGEWDRSFRKEMATVFPKNSLSQIAMNHPVFNTVFEIKKLVAKHGKPRPLNGVSYEGRLGVIYSQDGLNDTAHTQGCCCCGGNEIKNCVQINANILAYSLIY</sequence>
<dbReference type="SUPFAM" id="SSF52317">
    <property type="entry name" value="Class I glutamine amidotransferase-like"/>
    <property type="match status" value="1"/>
</dbReference>
<feature type="compositionally biased region" description="Basic and acidic residues" evidence="1">
    <location>
        <begin position="60"/>
        <end position="79"/>
    </location>
</feature>
<evidence type="ECO:0000313" key="3">
    <source>
        <dbReference type="EMBL" id="QDT41960.1"/>
    </source>
</evidence>
<keyword evidence="4" id="KW-1185">Reference proteome</keyword>
<dbReference type="CDD" id="cd03143">
    <property type="entry name" value="A4_beta-galactosidase_middle_domain"/>
    <property type="match status" value="1"/>
</dbReference>
<gene>
    <name evidence="3" type="ORF">Pan241w_20400</name>
</gene>
<reference evidence="3 4" key="1">
    <citation type="submission" date="2019-02" db="EMBL/GenBank/DDBJ databases">
        <title>Deep-cultivation of Planctomycetes and their phenomic and genomic characterization uncovers novel biology.</title>
        <authorList>
            <person name="Wiegand S."/>
            <person name="Jogler M."/>
            <person name="Boedeker C."/>
            <person name="Pinto D."/>
            <person name="Vollmers J."/>
            <person name="Rivas-Marin E."/>
            <person name="Kohn T."/>
            <person name="Peeters S.H."/>
            <person name="Heuer A."/>
            <person name="Rast P."/>
            <person name="Oberbeckmann S."/>
            <person name="Bunk B."/>
            <person name="Jeske O."/>
            <person name="Meyerdierks A."/>
            <person name="Storesund J.E."/>
            <person name="Kallscheuer N."/>
            <person name="Luecker S."/>
            <person name="Lage O.M."/>
            <person name="Pohl T."/>
            <person name="Merkel B.J."/>
            <person name="Hornburger P."/>
            <person name="Mueller R.-W."/>
            <person name="Bruemmer F."/>
            <person name="Labrenz M."/>
            <person name="Spormann A.M."/>
            <person name="Op den Camp H."/>
            <person name="Overmann J."/>
            <person name="Amann R."/>
            <person name="Jetten M.S.M."/>
            <person name="Mascher T."/>
            <person name="Medema M.H."/>
            <person name="Devos D.P."/>
            <person name="Kaster A.-K."/>
            <person name="Ovreas L."/>
            <person name="Rohde M."/>
            <person name="Galperin M.Y."/>
            <person name="Jogler C."/>
        </authorList>
    </citation>
    <scope>NUCLEOTIDE SEQUENCE [LARGE SCALE GENOMIC DNA]</scope>
    <source>
        <strain evidence="3 4">Pan241w</strain>
    </source>
</reference>
<dbReference type="AlphaFoldDB" id="A0A517RDK5"/>
<dbReference type="Gene3D" id="3.40.50.12140">
    <property type="entry name" value="Domain of unknown function DUF4159"/>
    <property type="match status" value="1"/>
</dbReference>
<proteinExistence type="predicted"/>
<dbReference type="Pfam" id="PF13709">
    <property type="entry name" value="DUF4159"/>
    <property type="match status" value="1"/>
</dbReference>
<evidence type="ECO:0000313" key="4">
    <source>
        <dbReference type="Proteomes" id="UP000317171"/>
    </source>
</evidence>
<dbReference type="InterPro" id="IPR025297">
    <property type="entry name" value="DUF4159"/>
</dbReference>
<organism evidence="3 4">
    <name type="scientific">Gimesia alba</name>
    <dbReference type="NCBI Taxonomy" id="2527973"/>
    <lineage>
        <taxon>Bacteria</taxon>
        <taxon>Pseudomonadati</taxon>
        <taxon>Planctomycetota</taxon>
        <taxon>Planctomycetia</taxon>
        <taxon>Planctomycetales</taxon>
        <taxon>Planctomycetaceae</taxon>
        <taxon>Gimesia</taxon>
    </lineage>
</organism>
<evidence type="ECO:0000259" key="2">
    <source>
        <dbReference type="Pfam" id="PF13709"/>
    </source>
</evidence>
<feature type="region of interest" description="Disordered" evidence="1">
    <location>
        <begin position="38"/>
        <end position="79"/>
    </location>
</feature>
<dbReference type="KEGG" id="gaz:Pan241w_20400"/>
<dbReference type="Proteomes" id="UP000317171">
    <property type="component" value="Chromosome"/>
</dbReference>
<evidence type="ECO:0000256" key="1">
    <source>
        <dbReference type="SAM" id="MobiDB-lite"/>
    </source>
</evidence>
<dbReference type="InterPro" id="IPR029062">
    <property type="entry name" value="Class_I_gatase-like"/>
</dbReference>
<name>A0A517RDK5_9PLAN</name>
<feature type="compositionally biased region" description="Polar residues" evidence="1">
    <location>
        <begin position="46"/>
        <end position="59"/>
    </location>
</feature>
<feature type="domain" description="DUF4159" evidence="2">
    <location>
        <begin position="103"/>
        <end position="271"/>
    </location>
</feature>
<protein>
    <recommendedName>
        <fullName evidence="2">DUF4159 domain-containing protein</fullName>
    </recommendedName>
</protein>
<accession>A0A517RDK5</accession>
<dbReference type="EMBL" id="CP036269">
    <property type="protein sequence ID" value="QDT41960.1"/>
    <property type="molecule type" value="Genomic_DNA"/>
</dbReference>